<organism evidence="4 5">
    <name type="scientific">[Mycobacterium] nativiensis</name>
    <dbReference type="NCBI Taxonomy" id="2855503"/>
    <lineage>
        <taxon>Bacteria</taxon>
        <taxon>Bacillati</taxon>
        <taxon>Actinomycetota</taxon>
        <taxon>Actinomycetes</taxon>
        <taxon>Mycobacteriales</taxon>
        <taxon>Mycobacteriaceae</taxon>
        <taxon>Mycolicibacter</taxon>
    </lineage>
</organism>
<dbReference type="Proteomes" id="UP001298593">
    <property type="component" value="Unassembled WGS sequence"/>
</dbReference>
<protein>
    <submittedName>
        <fullName evidence="4">TetR family transcriptional regulator</fullName>
    </submittedName>
</protein>
<dbReference type="InterPro" id="IPR009057">
    <property type="entry name" value="Homeodomain-like_sf"/>
</dbReference>
<evidence type="ECO:0000313" key="4">
    <source>
        <dbReference type="EMBL" id="MEB3034799.1"/>
    </source>
</evidence>
<dbReference type="PROSITE" id="PS50977">
    <property type="entry name" value="HTH_TETR_2"/>
    <property type="match status" value="1"/>
</dbReference>
<dbReference type="InterPro" id="IPR050109">
    <property type="entry name" value="HTH-type_TetR-like_transc_reg"/>
</dbReference>
<comment type="caution">
    <text evidence="4">The sequence shown here is derived from an EMBL/GenBank/DDBJ whole genome shotgun (WGS) entry which is preliminary data.</text>
</comment>
<feature type="DNA-binding region" description="H-T-H motif" evidence="2">
    <location>
        <begin position="39"/>
        <end position="58"/>
    </location>
</feature>
<dbReference type="Gene3D" id="1.10.357.10">
    <property type="entry name" value="Tetracycline Repressor, domain 2"/>
    <property type="match status" value="1"/>
</dbReference>
<accession>A0ABU5Y3J9</accession>
<keyword evidence="1 2" id="KW-0238">DNA-binding</keyword>
<dbReference type="Pfam" id="PF17929">
    <property type="entry name" value="TetR_C_34"/>
    <property type="match status" value="1"/>
</dbReference>
<reference evidence="4 5" key="1">
    <citation type="submission" date="2023-12" db="EMBL/GenBank/DDBJ databases">
        <title>Description of new species of Mycobacterium terrae complex isolated from sewage at the Sao Paulo Zoological Park Foundation in Brazil.</title>
        <authorList>
            <person name="Romagnoli C.L."/>
            <person name="Conceicao E.C."/>
            <person name="Machado E."/>
            <person name="Barreto L.B.P.F."/>
            <person name="Sharma A."/>
            <person name="Silva N.M."/>
            <person name="Marques L.E."/>
            <person name="Juliana M.A."/>
            <person name="Lourenco M.C.S."/>
            <person name="Digiampietri L.A."/>
            <person name="Suffys P.N."/>
            <person name="Viana-Niero C."/>
        </authorList>
    </citation>
    <scope>NUCLEOTIDE SEQUENCE [LARGE SCALE GENOMIC DNA]</scope>
    <source>
        <strain evidence="4 5">MYC340</strain>
    </source>
</reference>
<name>A0ABU5Y3J9_9MYCO</name>
<proteinExistence type="predicted"/>
<evidence type="ECO:0000256" key="1">
    <source>
        <dbReference type="ARBA" id="ARBA00023125"/>
    </source>
</evidence>
<dbReference type="InterPro" id="IPR041483">
    <property type="entry name" value="TetR_C_34"/>
</dbReference>
<evidence type="ECO:0000313" key="5">
    <source>
        <dbReference type="Proteomes" id="UP001298593"/>
    </source>
</evidence>
<dbReference type="Pfam" id="PF00440">
    <property type="entry name" value="TetR_N"/>
    <property type="match status" value="1"/>
</dbReference>
<dbReference type="PRINTS" id="PR00455">
    <property type="entry name" value="HTHTETR"/>
</dbReference>
<dbReference type="SUPFAM" id="SSF46689">
    <property type="entry name" value="Homeodomain-like"/>
    <property type="match status" value="1"/>
</dbReference>
<dbReference type="PANTHER" id="PTHR30055:SF178">
    <property type="entry name" value="POSSIBLE TRANSCRIPTIONAL REGULATORY PROTEIN"/>
    <property type="match status" value="1"/>
</dbReference>
<dbReference type="PANTHER" id="PTHR30055">
    <property type="entry name" value="HTH-TYPE TRANSCRIPTIONAL REGULATOR RUTR"/>
    <property type="match status" value="1"/>
</dbReference>
<keyword evidence="5" id="KW-1185">Reference proteome</keyword>
<dbReference type="InterPro" id="IPR001647">
    <property type="entry name" value="HTH_TetR"/>
</dbReference>
<evidence type="ECO:0000256" key="2">
    <source>
        <dbReference type="PROSITE-ProRule" id="PRU00335"/>
    </source>
</evidence>
<gene>
    <name evidence="4" type="ORF">KV113_24985</name>
</gene>
<feature type="domain" description="HTH tetR-type" evidence="3">
    <location>
        <begin position="16"/>
        <end position="76"/>
    </location>
</feature>
<dbReference type="RefSeq" id="WP_224974316.1">
    <property type="nucleotide sequence ID" value="NZ_JAYJJU010000041.1"/>
</dbReference>
<sequence>MRPATFQRARSDEKKRQRAEALMEAARSVASESGVASVTLTKVASRAGVHYSAVRRYFSSHKEVLLRLAAESWERWSATVCAALSEPGPMTPARVAATLTGGLAADPLFCDMLANLHLHLEHEVDAERVVEVRRESTAAGLAIADAIERALPGLGREGALDLLLASYSLAAPLWQIAHPPEDLTDAYALESQVPPDWNLDFTTALTRLLTATCVGLLKPSA</sequence>
<dbReference type="EMBL" id="JAYJJU010000041">
    <property type="protein sequence ID" value="MEB3034799.1"/>
    <property type="molecule type" value="Genomic_DNA"/>
</dbReference>
<evidence type="ECO:0000259" key="3">
    <source>
        <dbReference type="PROSITE" id="PS50977"/>
    </source>
</evidence>